<dbReference type="EMBL" id="WNWR01000164">
    <property type="protein sequence ID" value="KAE9989882.1"/>
    <property type="molecule type" value="Genomic_DNA"/>
</dbReference>
<organism evidence="3 4">
    <name type="scientific">Venturia inaequalis</name>
    <name type="common">Apple scab fungus</name>
    <dbReference type="NCBI Taxonomy" id="5025"/>
    <lineage>
        <taxon>Eukaryota</taxon>
        <taxon>Fungi</taxon>
        <taxon>Dikarya</taxon>
        <taxon>Ascomycota</taxon>
        <taxon>Pezizomycotina</taxon>
        <taxon>Dothideomycetes</taxon>
        <taxon>Pleosporomycetidae</taxon>
        <taxon>Venturiales</taxon>
        <taxon>Venturiaceae</taxon>
        <taxon>Venturia</taxon>
    </lineage>
</organism>
<evidence type="ECO:0000313" key="4">
    <source>
        <dbReference type="Proteomes" id="UP000490939"/>
    </source>
</evidence>
<gene>
    <name evidence="2" type="ORF">BLS_006925</name>
    <name evidence="3" type="ORF">EG327_002152</name>
</gene>
<name>A0A8H3VGU6_VENIN</name>
<dbReference type="Pfam" id="PF22917">
    <property type="entry name" value="PRISE"/>
    <property type="match status" value="1"/>
</dbReference>
<evidence type="ECO:0000259" key="1">
    <source>
        <dbReference type="Pfam" id="PF22917"/>
    </source>
</evidence>
<dbReference type="PANTHER" id="PTHR32487:SF0">
    <property type="entry name" value="3-OXO-DELTA(4,5)-STEROID 5-BETA-REDUCTASE"/>
    <property type="match status" value="1"/>
</dbReference>
<feature type="domain" description="PRISE-like Rossmann-fold" evidence="1">
    <location>
        <begin position="50"/>
        <end position="273"/>
    </location>
</feature>
<protein>
    <recommendedName>
        <fullName evidence="1">PRISE-like Rossmann-fold domain-containing protein</fullName>
    </recommendedName>
</protein>
<evidence type="ECO:0000313" key="2">
    <source>
        <dbReference type="EMBL" id="KAE9966583.1"/>
    </source>
</evidence>
<reference evidence="3 4" key="1">
    <citation type="submission" date="2019-07" db="EMBL/GenBank/DDBJ databases">
        <title>Venturia inaequalis Genome Resource.</title>
        <authorList>
            <person name="Lichtner F.J."/>
        </authorList>
    </citation>
    <scope>NUCLEOTIDE SEQUENCE [LARGE SCALE GENOMIC DNA]</scope>
    <source>
        <strain evidence="2">Bline_iso_100314</strain>
        <strain evidence="3 4">DMI_063113</strain>
    </source>
</reference>
<dbReference type="InterPro" id="IPR036291">
    <property type="entry name" value="NAD(P)-bd_dom_sf"/>
</dbReference>
<dbReference type="EMBL" id="WNWQ01000521">
    <property type="protein sequence ID" value="KAE9966583.1"/>
    <property type="molecule type" value="Genomic_DNA"/>
</dbReference>
<accession>A0A8H3VGU6</accession>
<keyword evidence="4" id="KW-1185">Reference proteome</keyword>
<dbReference type="Proteomes" id="UP000490939">
    <property type="component" value="Unassembled WGS sequence"/>
</dbReference>
<dbReference type="AlphaFoldDB" id="A0A8H3VGU6"/>
<dbReference type="CDD" id="cd08948">
    <property type="entry name" value="5beta-POR_like_SDR_a"/>
    <property type="match status" value="1"/>
</dbReference>
<proteinExistence type="predicted"/>
<comment type="caution">
    <text evidence="3">The sequence shown here is derived from an EMBL/GenBank/DDBJ whole genome shotgun (WGS) entry which is preliminary data.</text>
</comment>
<evidence type="ECO:0000313" key="3">
    <source>
        <dbReference type="EMBL" id="KAE9989882.1"/>
    </source>
</evidence>
<dbReference type="InterPro" id="IPR055222">
    <property type="entry name" value="PRISE-like_Rossmann-fold"/>
</dbReference>
<dbReference type="SUPFAM" id="SSF51735">
    <property type="entry name" value="NAD(P)-binding Rossmann-fold domains"/>
    <property type="match status" value="1"/>
</dbReference>
<dbReference type="Gene3D" id="3.40.50.720">
    <property type="entry name" value="NAD(P)-binding Rossmann-like Domain"/>
    <property type="match status" value="1"/>
</dbReference>
<dbReference type="PANTHER" id="PTHR32487">
    <property type="entry name" value="3-OXO-DELTA(4,5)-STEROID 5-BETA-REDUCTASE"/>
    <property type="match status" value="1"/>
</dbReference>
<sequence length="406" mass="45331">MPAAIVTGATGILGREIVAELGRHADQWPTVHALSRSKKDTYPENVVHNHIDLTSTAEEMAEDLKTVHGEYLFFAAYLQKDTEQENWDVNGAMLDNFLKALVKTGASKKLKRIVLITGAKQYGVHLGRPKNPMEESDPWLKSRPNGGKDYPPNFYYNQQNILHKFCKENSIEWTVTYPNDVIGVAKGNFMNLSTSLGLYASVSKELGQDLTFPGSETFYTRFDCFTSSKLHAQFCLWAALEPKAANEAFNVVNGDVESWQNMWPKLASYFNITVKADQFAKPAEAANNKALDESPPLSVLASTAGLVGSKVLEQSQVEQRIDLVKWSQRDDVKAAWEKLAEREGLEKDGFEKATWGFLGFVLGRNFDLVISMSKARKTGWTGYVDTWDAIEDVFGELKEGGVLARK</sequence>
<dbReference type="Proteomes" id="UP000433883">
    <property type="component" value="Unassembled WGS sequence"/>
</dbReference>